<reference evidence="1 2" key="1">
    <citation type="journal article" date="2021" name="Commun. Biol.">
        <title>The genome of Shorea leprosula (Dipterocarpaceae) highlights the ecological relevance of drought in aseasonal tropical rainforests.</title>
        <authorList>
            <person name="Ng K.K.S."/>
            <person name="Kobayashi M.J."/>
            <person name="Fawcett J.A."/>
            <person name="Hatakeyama M."/>
            <person name="Paape T."/>
            <person name="Ng C.H."/>
            <person name="Ang C.C."/>
            <person name="Tnah L.H."/>
            <person name="Lee C.T."/>
            <person name="Nishiyama T."/>
            <person name="Sese J."/>
            <person name="O'Brien M.J."/>
            <person name="Copetti D."/>
            <person name="Mohd Noor M.I."/>
            <person name="Ong R.C."/>
            <person name="Putra M."/>
            <person name="Sireger I.Z."/>
            <person name="Indrioko S."/>
            <person name="Kosugi Y."/>
            <person name="Izuno A."/>
            <person name="Isagi Y."/>
            <person name="Lee S.L."/>
            <person name="Shimizu K.K."/>
        </authorList>
    </citation>
    <scope>NUCLEOTIDE SEQUENCE [LARGE SCALE GENOMIC DNA]</scope>
    <source>
        <strain evidence="1">214</strain>
    </source>
</reference>
<name>A0AAV5IZZ6_9ROSI</name>
<protein>
    <submittedName>
        <fullName evidence="1">Uncharacterized protein</fullName>
    </submittedName>
</protein>
<dbReference type="EMBL" id="BPVZ01000024">
    <property type="protein sequence ID" value="GKV06175.1"/>
    <property type="molecule type" value="Genomic_DNA"/>
</dbReference>
<comment type="caution">
    <text evidence="1">The sequence shown here is derived from an EMBL/GenBank/DDBJ whole genome shotgun (WGS) entry which is preliminary data.</text>
</comment>
<gene>
    <name evidence="1" type="ORF">SLEP1_g18093</name>
</gene>
<dbReference type="AlphaFoldDB" id="A0AAV5IZZ6"/>
<organism evidence="1 2">
    <name type="scientific">Rubroshorea leprosula</name>
    <dbReference type="NCBI Taxonomy" id="152421"/>
    <lineage>
        <taxon>Eukaryota</taxon>
        <taxon>Viridiplantae</taxon>
        <taxon>Streptophyta</taxon>
        <taxon>Embryophyta</taxon>
        <taxon>Tracheophyta</taxon>
        <taxon>Spermatophyta</taxon>
        <taxon>Magnoliopsida</taxon>
        <taxon>eudicotyledons</taxon>
        <taxon>Gunneridae</taxon>
        <taxon>Pentapetalae</taxon>
        <taxon>rosids</taxon>
        <taxon>malvids</taxon>
        <taxon>Malvales</taxon>
        <taxon>Dipterocarpaceae</taxon>
        <taxon>Rubroshorea</taxon>
    </lineage>
</organism>
<keyword evidence="2" id="KW-1185">Reference proteome</keyword>
<evidence type="ECO:0000313" key="1">
    <source>
        <dbReference type="EMBL" id="GKV06175.1"/>
    </source>
</evidence>
<proteinExistence type="predicted"/>
<dbReference type="Proteomes" id="UP001054252">
    <property type="component" value="Unassembled WGS sequence"/>
</dbReference>
<dbReference type="PANTHER" id="PTHR35485">
    <property type="entry name" value="OS01G0888900 PROTEIN"/>
    <property type="match status" value="1"/>
</dbReference>
<evidence type="ECO:0000313" key="2">
    <source>
        <dbReference type="Proteomes" id="UP001054252"/>
    </source>
</evidence>
<accession>A0AAV5IZZ6</accession>
<sequence length="111" mass="12493">MEGLIPMVYKAIKRNRTHRRYQCLSTGAAQSYNIADFYMDGQSHVHLTSSTEKAGSFQPESDSHHRRYKSMGDFSVGFPSMDHSRTDASPKASKQLVRFGSHRMFSCVTGA</sequence>
<dbReference type="PANTHER" id="PTHR35485:SF4">
    <property type="entry name" value="EXPRESSED PROTEIN"/>
    <property type="match status" value="1"/>
</dbReference>